<name>A0A1H9M855_9PSEU</name>
<evidence type="ECO:0000313" key="1">
    <source>
        <dbReference type="EMBL" id="SER19802.1"/>
    </source>
</evidence>
<reference evidence="2" key="1">
    <citation type="submission" date="2016-10" db="EMBL/GenBank/DDBJ databases">
        <authorList>
            <person name="Varghese N."/>
            <person name="Submissions S."/>
        </authorList>
    </citation>
    <scope>NUCLEOTIDE SEQUENCE [LARGE SCALE GENOMIC DNA]</scope>
    <source>
        <strain evidence="2">DSM 44260</strain>
    </source>
</reference>
<protein>
    <submittedName>
        <fullName evidence="1">Uncharacterized protein</fullName>
    </submittedName>
</protein>
<organism evidence="1 2">
    <name type="scientific">Actinokineospora terrae</name>
    <dbReference type="NCBI Taxonomy" id="155974"/>
    <lineage>
        <taxon>Bacteria</taxon>
        <taxon>Bacillati</taxon>
        <taxon>Actinomycetota</taxon>
        <taxon>Actinomycetes</taxon>
        <taxon>Pseudonocardiales</taxon>
        <taxon>Pseudonocardiaceae</taxon>
        <taxon>Actinokineospora</taxon>
    </lineage>
</organism>
<accession>A0A1H9M855</accession>
<dbReference type="AlphaFoldDB" id="A0A1H9M855"/>
<dbReference type="STRING" id="155974.SAMN04487818_10211"/>
<evidence type="ECO:0000313" key="2">
    <source>
        <dbReference type="Proteomes" id="UP000199051"/>
    </source>
</evidence>
<dbReference type="EMBL" id="FOGI01000002">
    <property type="protein sequence ID" value="SER19802.1"/>
    <property type="molecule type" value="Genomic_DNA"/>
</dbReference>
<dbReference type="Proteomes" id="UP000199051">
    <property type="component" value="Unassembled WGS sequence"/>
</dbReference>
<dbReference type="RefSeq" id="WP_092774981.1">
    <property type="nucleotide sequence ID" value="NZ_FOGI01000002.1"/>
</dbReference>
<gene>
    <name evidence="1" type="ORF">SAMN04487818_10211</name>
</gene>
<keyword evidence="2" id="KW-1185">Reference proteome</keyword>
<sequence length="82" mass="9213">MPAVATPTGYLFRPWAARVAVAAMNQVYRSVESDNYGLWIGEHVVIVDRQCADVRGYVPEMVRPSRTGHYAVGDRATWVEMD</sequence>
<proteinExistence type="predicted"/>